<keyword evidence="1" id="KW-0812">Transmembrane</keyword>
<keyword evidence="3" id="KW-1185">Reference proteome</keyword>
<dbReference type="AlphaFoldDB" id="A0A0J6SM24"/>
<evidence type="ECO:0000313" key="2">
    <source>
        <dbReference type="EMBL" id="KMO34677.1"/>
    </source>
</evidence>
<comment type="caution">
    <text evidence="2">The sequence shown here is derived from an EMBL/GenBank/DDBJ whole genome shotgun (WGS) entry which is preliminary data.</text>
</comment>
<accession>A0A0J6SM24</accession>
<feature type="transmembrane region" description="Helical" evidence="1">
    <location>
        <begin position="65"/>
        <end position="82"/>
    </location>
</feature>
<dbReference type="PATRIC" id="fig|1187852.3.peg.2162"/>
<dbReference type="Pfam" id="PF05437">
    <property type="entry name" value="AzlD"/>
    <property type="match status" value="1"/>
</dbReference>
<gene>
    <name evidence="2" type="ORF">VQ03_23075</name>
</gene>
<name>A0A0J6SM24_9HYPH</name>
<dbReference type="EMBL" id="LABZ01000178">
    <property type="protein sequence ID" value="KMO34677.1"/>
    <property type="molecule type" value="Genomic_DNA"/>
</dbReference>
<sequence>MQNSVISAVALGAAITVCARALPIVLLSQIRLPKMAMLWLSFVPSSIMASIVAAELTSDPRMTEAGWSISALAAAAALLVGILSRSLFFTVFSGMSTFVLLKMFLP</sequence>
<dbReference type="Proteomes" id="UP000036449">
    <property type="component" value="Unassembled WGS sequence"/>
</dbReference>
<keyword evidence="1" id="KW-1133">Transmembrane helix</keyword>
<dbReference type="InterPro" id="IPR008407">
    <property type="entry name" value="Brnchd-chn_aa_trnsp_AzlD"/>
</dbReference>
<protein>
    <recommendedName>
        <fullName evidence="4">Branched-chain amino acid ABC transporter</fullName>
    </recommendedName>
</protein>
<feature type="transmembrane region" description="Helical" evidence="1">
    <location>
        <begin position="37"/>
        <end position="58"/>
    </location>
</feature>
<dbReference type="OrthoDB" id="7870017at2"/>
<reference evidence="2 3" key="1">
    <citation type="submission" date="2015-03" db="EMBL/GenBank/DDBJ databases">
        <title>Genome sequencing of Methylobacterium tarhaniae DSM 25844.</title>
        <authorList>
            <person name="Chaudhry V."/>
            <person name="Patil P.B."/>
        </authorList>
    </citation>
    <scope>NUCLEOTIDE SEQUENCE [LARGE SCALE GENOMIC DNA]</scope>
    <source>
        <strain evidence="2 3">DSM 25844</strain>
    </source>
</reference>
<evidence type="ECO:0008006" key="4">
    <source>
        <dbReference type="Google" id="ProtNLM"/>
    </source>
</evidence>
<proteinExistence type="predicted"/>
<dbReference type="RefSeq" id="WP_048453236.1">
    <property type="nucleotide sequence ID" value="NZ_LABZ01000178.1"/>
</dbReference>
<evidence type="ECO:0000313" key="3">
    <source>
        <dbReference type="Proteomes" id="UP000036449"/>
    </source>
</evidence>
<organism evidence="2 3">
    <name type="scientific">Methylobacterium tarhaniae</name>
    <dbReference type="NCBI Taxonomy" id="1187852"/>
    <lineage>
        <taxon>Bacteria</taxon>
        <taxon>Pseudomonadati</taxon>
        <taxon>Pseudomonadota</taxon>
        <taxon>Alphaproteobacteria</taxon>
        <taxon>Hyphomicrobiales</taxon>
        <taxon>Methylobacteriaceae</taxon>
        <taxon>Methylobacterium</taxon>
    </lineage>
</organism>
<keyword evidence="1" id="KW-0472">Membrane</keyword>
<evidence type="ECO:0000256" key="1">
    <source>
        <dbReference type="SAM" id="Phobius"/>
    </source>
</evidence>